<feature type="transmembrane region" description="Helical" evidence="1">
    <location>
        <begin position="85"/>
        <end position="102"/>
    </location>
</feature>
<keyword evidence="4" id="KW-1185">Reference proteome</keyword>
<accession>A0A3D9HDW3</accession>
<keyword evidence="1" id="KW-0472">Membrane</keyword>
<dbReference type="Proteomes" id="UP000256845">
    <property type="component" value="Unassembled WGS sequence"/>
</dbReference>
<feature type="transmembrane region" description="Helical" evidence="1">
    <location>
        <begin position="114"/>
        <end position="139"/>
    </location>
</feature>
<evidence type="ECO:0000259" key="2">
    <source>
        <dbReference type="Pfam" id="PF09335"/>
    </source>
</evidence>
<dbReference type="AlphaFoldDB" id="A0A3D9HDW3"/>
<evidence type="ECO:0000313" key="3">
    <source>
        <dbReference type="EMBL" id="RED47662.1"/>
    </source>
</evidence>
<dbReference type="PANTHER" id="PTHR42709">
    <property type="entry name" value="ALKALINE PHOSPHATASE LIKE PROTEIN"/>
    <property type="match status" value="1"/>
</dbReference>
<comment type="caution">
    <text evidence="3">The sequence shown here is derived from an EMBL/GenBank/DDBJ whole genome shotgun (WGS) entry which is preliminary data.</text>
</comment>
<organism evidence="3 4">
    <name type="scientific">Aestuariispira insulae</name>
    <dbReference type="NCBI Taxonomy" id="1461337"/>
    <lineage>
        <taxon>Bacteria</taxon>
        <taxon>Pseudomonadati</taxon>
        <taxon>Pseudomonadota</taxon>
        <taxon>Alphaproteobacteria</taxon>
        <taxon>Rhodospirillales</taxon>
        <taxon>Kiloniellaceae</taxon>
        <taxon>Aestuariispira</taxon>
    </lineage>
</organism>
<keyword evidence="1" id="KW-1133">Transmembrane helix</keyword>
<feature type="domain" description="VTT" evidence="2">
    <location>
        <begin position="25"/>
        <end position="136"/>
    </location>
</feature>
<sequence length="143" mass="16141">MLAYGSMFLSAFLAATILPVYSEAVLIGFLTEDTLNPWILLVVASIGNTLGSVVNWALGLWCLHFQDRRWFPVSQRALVKAQDRFQRWGLWSLLLSWAPFIGDPLTFAAGIMRVRFIIFLPLVLLAKTGRYLFILLIALKIIA</sequence>
<dbReference type="Pfam" id="PF09335">
    <property type="entry name" value="VTT_dom"/>
    <property type="match status" value="1"/>
</dbReference>
<dbReference type="RefSeq" id="WP_115937820.1">
    <property type="nucleotide sequence ID" value="NZ_QRDW01000009.1"/>
</dbReference>
<evidence type="ECO:0000256" key="1">
    <source>
        <dbReference type="SAM" id="Phobius"/>
    </source>
</evidence>
<dbReference type="PANTHER" id="PTHR42709:SF4">
    <property type="entry name" value="INNER MEMBRANE PROTEIN YQAA"/>
    <property type="match status" value="1"/>
</dbReference>
<proteinExistence type="predicted"/>
<gene>
    <name evidence="3" type="ORF">DFP90_10926</name>
</gene>
<name>A0A3D9HDW3_9PROT</name>
<dbReference type="EMBL" id="QRDW01000009">
    <property type="protein sequence ID" value="RED47662.1"/>
    <property type="molecule type" value="Genomic_DNA"/>
</dbReference>
<reference evidence="3 4" key="1">
    <citation type="submission" date="2018-07" db="EMBL/GenBank/DDBJ databases">
        <title>Genomic Encyclopedia of Type Strains, Phase III (KMG-III): the genomes of soil and plant-associated and newly described type strains.</title>
        <authorList>
            <person name="Whitman W."/>
        </authorList>
    </citation>
    <scope>NUCLEOTIDE SEQUENCE [LARGE SCALE GENOMIC DNA]</scope>
    <source>
        <strain evidence="3 4">CECT 8488</strain>
    </source>
</reference>
<dbReference type="InterPro" id="IPR032816">
    <property type="entry name" value="VTT_dom"/>
</dbReference>
<dbReference type="OrthoDB" id="9814483at2"/>
<dbReference type="InterPro" id="IPR051311">
    <property type="entry name" value="DedA_domain"/>
</dbReference>
<feature type="transmembrane region" description="Helical" evidence="1">
    <location>
        <begin position="38"/>
        <end position="64"/>
    </location>
</feature>
<keyword evidence="1" id="KW-0812">Transmembrane</keyword>
<evidence type="ECO:0000313" key="4">
    <source>
        <dbReference type="Proteomes" id="UP000256845"/>
    </source>
</evidence>
<protein>
    <submittedName>
        <fullName evidence="3">Membrane protein YqaA with SNARE-associated domain</fullName>
    </submittedName>
</protein>